<evidence type="ECO:0000256" key="3">
    <source>
        <dbReference type="ARBA" id="ARBA00022553"/>
    </source>
</evidence>
<evidence type="ECO:0000313" key="10">
    <source>
        <dbReference type="EMBL" id="GFZ78554.1"/>
    </source>
</evidence>
<protein>
    <recommendedName>
        <fullName evidence="9">HAMP domain-containing protein</fullName>
    </recommendedName>
</protein>
<keyword evidence="11" id="KW-1185">Reference proteome</keyword>
<gene>
    <name evidence="10" type="ORF">GCM10008018_25060</name>
</gene>
<dbReference type="InterPro" id="IPR003594">
    <property type="entry name" value="HATPase_dom"/>
</dbReference>
<keyword evidence="3" id="KW-0597">Phosphoprotein</keyword>
<dbReference type="Gene3D" id="3.30.565.10">
    <property type="entry name" value="Histidine kinase-like ATPase, C-terminal domain"/>
    <property type="match status" value="1"/>
</dbReference>
<keyword evidence="7" id="KW-0175">Coiled coil</keyword>
<evidence type="ECO:0000256" key="2">
    <source>
        <dbReference type="ARBA" id="ARBA00022475"/>
    </source>
</evidence>
<dbReference type="InterPro" id="IPR003660">
    <property type="entry name" value="HAMP_dom"/>
</dbReference>
<keyword evidence="6 8" id="KW-0472">Membrane</keyword>
<feature type="coiled-coil region" evidence="7">
    <location>
        <begin position="354"/>
        <end position="384"/>
    </location>
</feature>
<evidence type="ECO:0000256" key="6">
    <source>
        <dbReference type="ARBA" id="ARBA00023136"/>
    </source>
</evidence>
<keyword evidence="5" id="KW-0418">Kinase</keyword>
<dbReference type="Proteomes" id="UP000615455">
    <property type="component" value="Unassembled WGS sequence"/>
</dbReference>
<comment type="caution">
    <text evidence="10">The sequence shown here is derived from an EMBL/GenBank/DDBJ whole genome shotgun (WGS) entry which is preliminary data.</text>
</comment>
<organism evidence="10 11">
    <name type="scientific">Paenibacillus marchantiophytorum</name>
    <dbReference type="NCBI Taxonomy" id="1619310"/>
    <lineage>
        <taxon>Bacteria</taxon>
        <taxon>Bacillati</taxon>
        <taxon>Bacillota</taxon>
        <taxon>Bacilli</taxon>
        <taxon>Bacillales</taxon>
        <taxon>Paenibacillaceae</taxon>
        <taxon>Paenibacillus</taxon>
    </lineage>
</organism>
<evidence type="ECO:0000256" key="5">
    <source>
        <dbReference type="ARBA" id="ARBA00022777"/>
    </source>
</evidence>
<evidence type="ECO:0000256" key="7">
    <source>
        <dbReference type="SAM" id="Coils"/>
    </source>
</evidence>
<name>A0ABQ1EN58_9BACL</name>
<dbReference type="Gene3D" id="6.10.340.10">
    <property type="match status" value="1"/>
</dbReference>
<evidence type="ECO:0000259" key="9">
    <source>
        <dbReference type="PROSITE" id="PS50885"/>
    </source>
</evidence>
<dbReference type="SUPFAM" id="SSF158472">
    <property type="entry name" value="HAMP domain-like"/>
    <property type="match status" value="1"/>
</dbReference>
<dbReference type="SMART" id="SM00304">
    <property type="entry name" value="HAMP"/>
    <property type="match status" value="1"/>
</dbReference>
<dbReference type="PANTHER" id="PTHR34220">
    <property type="entry name" value="SENSOR HISTIDINE KINASE YPDA"/>
    <property type="match status" value="1"/>
</dbReference>
<evidence type="ECO:0000256" key="4">
    <source>
        <dbReference type="ARBA" id="ARBA00022679"/>
    </source>
</evidence>
<comment type="subcellular location">
    <subcellularLocation>
        <location evidence="1">Cell membrane</location>
        <topology evidence="1">Multi-pass membrane protein</topology>
    </subcellularLocation>
</comment>
<evidence type="ECO:0000256" key="1">
    <source>
        <dbReference type="ARBA" id="ARBA00004651"/>
    </source>
</evidence>
<keyword evidence="2" id="KW-1003">Cell membrane</keyword>
<feature type="transmembrane region" description="Helical" evidence="8">
    <location>
        <begin position="296"/>
        <end position="319"/>
    </location>
</feature>
<dbReference type="PROSITE" id="PS50885">
    <property type="entry name" value="HAMP"/>
    <property type="match status" value="1"/>
</dbReference>
<keyword evidence="8" id="KW-0812">Transmembrane</keyword>
<reference evidence="11" key="1">
    <citation type="journal article" date="2019" name="Int. J. Syst. Evol. Microbiol.">
        <title>The Global Catalogue of Microorganisms (GCM) 10K type strain sequencing project: providing services to taxonomists for standard genome sequencing and annotation.</title>
        <authorList>
            <consortium name="The Broad Institute Genomics Platform"/>
            <consortium name="The Broad Institute Genome Sequencing Center for Infectious Disease"/>
            <person name="Wu L."/>
            <person name="Ma J."/>
        </authorList>
    </citation>
    <scope>NUCLEOTIDE SEQUENCE [LARGE SCALE GENOMIC DNA]</scope>
    <source>
        <strain evidence="11">CGMCC 1.15043</strain>
    </source>
</reference>
<dbReference type="CDD" id="cd06225">
    <property type="entry name" value="HAMP"/>
    <property type="match status" value="1"/>
</dbReference>
<dbReference type="InterPro" id="IPR010559">
    <property type="entry name" value="Sig_transdc_His_kin_internal"/>
</dbReference>
<dbReference type="InterPro" id="IPR050640">
    <property type="entry name" value="Bact_2-comp_sensor_kinase"/>
</dbReference>
<keyword evidence="4" id="KW-0808">Transferase</keyword>
<evidence type="ECO:0000256" key="8">
    <source>
        <dbReference type="SAM" id="Phobius"/>
    </source>
</evidence>
<evidence type="ECO:0000313" key="11">
    <source>
        <dbReference type="Proteomes" id="UP000615455"/>
    </source>
</evidence>
<dbReference type="RefSeq" id="WP_189011930.1">
    <property type="nucleotide sequence ID" value="NZ_BMHE01000010.1"/>
</dbReference>
<dbReference type="SUPFAM" id="SSF55874">
    <property type="entry name" value="ATPase domain of HSP90 chaperone/DNA topoisomerase II/histidine kinase"/>
    <property type="match status" value="1"/>
</dbReference>
<accession>A0ABQ1EN58</accession>
<proteinExistence type="predicted"/>
<dbReference type="InterPro" id="IPR036890">
    <property type="entry name" value="HATPase_C_sf"/>
</dbReference>
<dbReference type="Pfam" id="PF02518">
    <property type="entry name" value="HATPase_c"/>
    <property type="match status" value="1"/>
</dbReference>
<feature type="domain" description="HAMP" evidence="9">
    <location>
        <begin position="316"/>
        <end position="369"/>
    </location>
</feature>
<dbReference type="Pfam" id="PF06580">
    <property type="entry name" value="His_kinase"/>
    <property type="match status" value="1"/>
</dbReference>
<dbReference type="PANTHER" id="PTHR34220:SF7">
    <property type="entry name" value="SENSOR HISTIDINE KINASE YPDA"/>
    <property type="match status" value="1"/>
</dbReference>
<dbReference type="EMBL" id="BMHE01000010">
    <property type="protein sequence ID" value="GFZ78554.1"/>
    <property type="molecule type" value="Genomic_DNA"/>
</dbReference>
<keyword evidence="8" id="KW-1133">Transmembrane helix</keyword>
<sequence length="593" mass="67757">MKHFIPQTLKYKLFLTFLLVILLPILILNMTHVQKFETLMKEQVSSQNLEQMTTITSSLGNLLGVAEKTFTLIEQDSFVTAILKHPEIGITYPSVQQKMKIEEKFNALNNSVFIANSYVYYTVLDLEEHVYTSYGPNRILSYSGIAAMPRMQEAFQGKPQSKWQLEEGGLNSDFGIQPSLLTIYKALRDENNRIYAVVRMGVDYQSWLRSAIPSPVNEELYVLASSEGEIYARSSTSTATALPNPLNTVGWEPIGSQVENDHIVSYSKIPGLNWYLIKSIPTKYLFHKVNQLQQSYFLTTLLIAILFIVMTFLISTTITRPLQHLQKKMSDVVKRNLKIQLPEESYKGEILTFVQAFNNMVHDVESLLNRLKEEERNKEAMRFQMLLSQMNPHFLLNTLNTVKWLAIEIGNKQIPEVCESLGKLLEAGMRLDVDLIHLEHEIELAQRYISIQQLRYDREFHVDITFDPELRFALVPKLSLQPLIENSIYHGFSKMDRLGRIEIRVHKEENELVIEVEDNGVGLEQAYTSTAAGHGIALKNLEERLTLLFRKQGKISVESVQSGTLVRIRTLFLLSTPYVKGDGLHVDGSLGRG</sequence>